<evidence type="ECO:0000313" key="3">
    <source>
        <dbReference type="EMBL" id="REC74320.1"/>
    </source>
</evidence>
<comment type="caution">
    <text evidence="3">The sequence shown here is derived from an EMBL/GenBank/DDBJ whole genome shotgun (WGS) entry which is preliminary data.</text>
</comment>
<dbReference type="EMBL" id="QNUH01000021">
    <property type="protein sequence ID" value="REC74320.1"/>
    <property type="molecule type" value="Genomic_DNA"/>
</dbReference>
<evidence type="ECO:0000313" key="4">
    <source>
        <dbReference type="Proteomes" id="UP000257030"/>
    </source>
</evidence>
<keyword evidence="1" id="KW-0175">Coiled coil</keyword>
<proteinExistence type="predicted"/>
<protein>
    <recommendedName>
        <fullName evidence="5">Peptidase S74 domain-containing protein</fullName>
    </recommendedName>
</protein>
<evidence type="ECO:0008006" key="5">
    <source>
        <dbReference type="Google" id="ProtNLM"/>
    </source>
</evidence>
<accession>A0A3D9D8I5</accession>
<feature type="signal peptide" evidence="2">
    <location>
        <begin position="1"/>
        <end position="19"/>
    </location>
</feature>
<dbReference type="OrthoDB" id="9808953at2"/>
<gene>
    <name evidence="3" type="ORF">DRF60_17800</name>
</gene>
<dbReference type="RefSeq" id="WP_116013908.1">
    <property type="nucleotide sequence ID" value="NZ_QNUH01000021.1"/>
</dbReference>
<reference evidence="3 4" key="1">
    <citation type="journal article" date="2010" name="Syst. Appl. Microbiol.">
        <title>Four new species of Chryseobacterium from the rhizosphere of coastal sand dune plants, Chryseobacterium elymi sp. nov., Chryseobacterium hagamense sp. nov., Chryseobacterium lathyri sp. nov. and Chryseobacterium rhizosphaerae sp. nov.</title>
        <authorList>
            <person name="Cho S.H."/>
            <person name="Lee K.S."/>
            <person name="Shin D.S."/>
            <person name="Han J.H."/>
            <person name="Park K.S."/>
            <person name="Lee C.H."/>
            <person name="Park K.H."/>
            <person name="Kim S.B."/>
        </authorList>
    </citation>
    <scope>NUCLEOTIDE SEQUENCE [LARGE SCALE GENOMIC DNA]</scope>
    <source>
        <strain evidence="3 4">KCTC 22547</strain>
    </source>
</reference>
<evidence type="ECO:0000256" key="1">
    <source>
        <dbReference type="SAM" id="Coils"/>
    </source>
</evidence>
<dbReference type="AlphaFoldDB" id="A0A3D9D8I5"/>
<evidence type="ECO:0000256" key="2">
    <source>
        <dbReference type="SAM" id="SignalP"/>
    </source>
</evidence>
<feature type="chain" id="PRO_5017800973" description="Peptidase S74 domain-containing protein" evidence="2">
    <location>
        <begin position="20"/>
        <end position="473"/>
    </location>
</feature>
<sequence>MKKNVISLGIFLISTFSFAQVGINTSTPNPDAALDIVSVNKGLLPPRLALVSTVSPAPLSVHVAGMVVYNTATVNDLIPALYYNDGTKWVLAKSSGITTNVLSSTGNTITSTVNGVASSTTAVKTVSNTSSGNVLSTTVNGVAGAAVPIINSNALSLSGSSLTSTVNGIASNAVNLAPAITAATTNLLSSSGNTMTSTVNGIARTAPIINSVTNTVSGNTLTTTVNGISSGSVTLPQGVNIYNSDGVLTNHRVVSMNRKELFFSENSANNILFDIGSTFAGNIRLYSVGSVASVIRAGVGSSRMLDMDVLSNGTSRIMSAGNTELFIGTTTNSAPLIFGAGNTRAILTGSGNFGIGTTSPSQKLHVIGNILASGTITPDYVFEKHFDGISKLKPSYTMMDLEQVEEYTRLNKHLPGVPSASEIEAQGGIVLNRAAEINLEKIEELYLYVFELKKEIKALKEKNIHLEKIIIEN</sequence>
<name>A0A3D9D8I5_9FLAO</name>
<keyword evidence="4" id="KW-1185">Reference proteome</keyword>
<dbReference type="Proteomes" id="UP000257030">
    <property type="component" value="Unassembled WGS sequence"/>
</dbReference>
<organism evidence="3 4">
    <name type="scientific">Chryseobacterium elymi</name>
    <dbReference type="NCBI Taxonomy" id="395936"/>
    <lineage>
        <taxon>Bacteria</taxon>
        <taxon>Pseudomonadati</taxon>
        <taxon>Bacteroidota</taxon>
        <taxon>Flavobacteriia</taxon>
        <taxon>Flavobacteriales</taxon>
        <taxon>Weeksellaceae</taxon>
        <taxon>Chryseobacterium group</taxon>
        <taxon>Chryseobacterium</taxon>
    </lineage>
</organism>
<keyword evidence="2" id="KW-0732">Signal</keyword>
<feature type="coiled-coil region" evidence="1">
    <location>
        <begin position="442"/>
        <end position="469"/>
    </location>
</feature>